<reference evidence="2" key="1">
    <citation type="submission" date="2023-07" db="EMBL/GenBank/DDBJ databases">
        <title>Gilvimarinus algae sp. nov., isolated from the surface of Kelp.</title>
        <authorList>
            <person name="Sun Y.Y."/>
            <person name="Gong Y."/>
            <person name="Du Z.J."/>
        </authorList>
    </citation>
    <scope>NUCLEOTIDE SEQUENCE</scope>
    <source>
        <strain evidence="2">SDUM040014</strain>
    </source>
</reference>
<gene>
    <name evidence="2" type="ORF">QWI16_03415</name>
</gene>
<feature type="transmembrane region" description="Helical" evidence="1">
    <location>
        <begin position="85"/>
        <end position="112"/>
    </location>
</feature>
<comment type="caution">
    <text evidence="2">The sequence shown here is derived from an EMBL/GenBank/DDBJ whole genome shotgun (WGS) entry which is preliminary data.</text>
</comment>
<evidence type="ECO:0000313" key="3">
    <source>
        <dbReference type="Proteomes" id="UP001168380"/>
    </source>
</evidence>
<dbReference type="EMBL" id="JAULRT010000034">
    <property type="protein sequence ID" value="MDO3381206.1"/>
    <property type="molecule type" value="Genomic_DNA"/>
</dbReference>
<sequence>MIEKIAIFYLLVFALLVALKRMRPNLLSSLAFSWFGPFPEEGELLSSFKARRVMYALNWAIQFVAYFAFLALARVYFNSPFDETFFLVAGFAGTIGLGMAVLAFAGFSISWLKTVIFGPNPKCEYIEEHEV</sequence>
<keyword evidence="1" id="KW-0472">Membrane</keyword>
<evidence type="ECO:0000256" key="1">
    <source>
        <dbReference type="SAM" id="Phobius"/>
    </source>
</evidence>
<dbReference type="RefSeq" id="WP_302711336.1">
    <property type="nucleotide sequence ID" value="NZ_JAULRT010000034.1"/>
</dbReference>
<keyword evidence="3" id="KW-1185">Reference proteome</keyword>
<protein>
    <submittedName>
        <fullName evidence="2">Uncharacterized protein</fullName>
    </submittedName>
</protein>
<dbReference type="Proteomes" id="UP001168380">
    <property type="component" value="Unassembled WGS sequence"/>
</dbReference>
<name>A0ABT8TEW0_9GAMM</name>
<keyword evidence="1" id="KW-0812">Transmembrane</keyword>
<proteinExistence type="predicted"/>
<evidence type="ECO:0000313" key="2">
    <source>
        <dbReference type="EMBL" id="MDO3381206.1"/>
    </source>
</evidence>
<organism evidence="2 3">
    <name type="scientific">Gilvimarinus algae</name>
    <dbReference type="NCBI Taxonomy" id="3058037"/>
    <lineage>
        <taxon>Bacteria</taxon>
        <taxon>Pseudomonadati</taxon>
        <taxon>Pseudomonadota</taxon>
        <taxon>Gammaproteobacteria</taxon>
        <taxon>Cellvibrionales</taxon>
        <taxon>Cellvibrionaceae</taxon>
        <taxon>Gilvimarinus</taxon>
    </lineage>
</organism>
<feature type="transmembrane region" description="Helical" evidence="1">
    <location>
        <begin position="53"/>
        <end position="73"/>
    </location>
</feature>
<keyword evidence="1" id="KW-1133">Transmembrane helix</keyword>
<accession>A0ABT8TEW0</accession>